<keyword evidence="2" id="KW-1185">Reference proteome</keyword>
<accession>A0A8J8NBR9</accession>
<sequence>MCIQSFAIPKIIEIIIDQSSLRPNYFINKSLQILSFSLVQNLLQSQYILTQIFCLCLKLQMCWIQTQTLVKDELNKQTLILCPSLKILKSNPLNSLQIQGQTCTLKGTRVTNLLMSL</sequence>
<reference evidence="1" key="1">
    <citation type="submission" date="2019-06" db="EMBL/GenBank/DDBJ databases">
        <authorList>
            <person name="Zheng W."/>
        </authorList>
    </citation>
    <scope>NUCLEOTIDE SEQUENCE</scope>
    <source>
        <strain evidence="1">QDHG01</strain>
    </source>
</reference>
<protein>
    <submittedName>
        <fullName evidence="1">Uncharacterized protein</fullName>
    </submittedName>
</protein>
<gene>
    <name evidence="1" type="ORF">FGO68_gene13521</name>
</gene>
<dbReference type="Proteomes" id="UP000785679">
    <property type="component" value="Unassembled WGS sequence"/>
</dbReference>
<dbReference type="EMBL" id="RRYP01024626">
    <property type="protein sequence ID" value="TNV72053.1"/>
    <property type="molecule type" value="Genomic_DNA"/>
</dbReference>
<name>A0A8J8NBR9_HALGN</name>
<evidence type="ECO:0000313" key="2">
    <source>
        <dbReference type="Proteomes" id="UP000785679"/>
    </source>
</evidence>
<proteinExistence type="predicted"/>
<dbReference type="AlphaFoldDB" id="A0A8J8NBR9"/>
<comment type="caution">
    <text evidence="1">The sequence shown here is derived from an EMBL/GenBank/DDBJ whole genome shotgun (WGS) entry which is preliminary data.</text>
</comment>
<evidence type="ECO:0000313" key="1">
    <source>
        <dbReference type="EMBL" id="TNV72053.1"/>
    </source>
</evidence>
<organism evidence="1 2">
    <name type="scientific">Halteria grandinella</name>
    <dbReference type="NCBI Taxonomy" id="5974"/>
    <lineage>
        <taxon>Eukaryota</taxon>
        <taxon>Sar</taxon>
        <taxon>Alveolata</taxon>
        <taxon>Ciliophora</taxon>
        <taxon>Intramacronucleata</taxon>
        <taxon>Spirotrichea</taxon>
        <taxon>Stichotrichia</taxon>
        <taxon>Sporadotrichida</taxon>
        <taxon>Halteriidae</taxon>
        <taxon>Halteria</taxon>
    </lineage>
</organism>